<dbReference type="RefSeq" id="WP_050429171.1">
    <property type="nucleotide sequence ID" value="NZ_CP012159.1"/>
</dbReference>
<dbReference type="STRING" id="52.CMC5_008130"/>
<dbReference type="Proteomes" id="UP000067626">
    <property type="component" value="Chromosome"/>
</dbReference>
<dbReference type="AlphaFoldDB" id="A0A0K1E7N6"/>
<dbReference type="KEGG" id="ccro:CMC5_008130"/>
<protein>
    <submittedName>
        <fullName evidence="1">Uncharacterized protein</fullName>
    </submittedName>
</protein>
<gene>
    <name evidence="1" type="ORF">CMC5_008130</name>
</gene>
<sequence>MTRRHAASRTGRRSGHLLEAQAHARYEELLAKVITAADPLDALRAATQKADLPPRLRRALRQVDEDGLRMAALLVARLRFERLMRGSTDAEAWFERDPGEFTAAFQQYHQAVPPTAFFPSGEARLFREWLAHLP</sequence>
<accession>A0A0K1E7N6</accession>
<evidence type="ECO:0000313" key="2">
    <source>
        <dbReference type="Proteomes" id="UP000067626"/>
    </source>
</evidence>
<dbReference type="EMBL" id="CP012159">
    <property type="protein sequence ID" value="AKT36692.1"/>
    <property type="molecule type" value="Genomic_DNA"/>
</dbReference>
<reference evidence="1 2" key="1">
    <citation type="submission" date="2015-07" db="EMBL/GenBank/DDBJ databases">
        <title>Genome analysis of myxobacterium Chondromyces crocatus Cm c5 reveals a high potential for natural compound synthesis and the genetic basis for the loss of fruiting body formation.</title>
        <authorList>
            <person name="Zaburannyi N."/>
            <person name="Bunk B."/>
            <person name="Maier J."/>
            <person name="Overmann J."/>
            <person name="Mueller R."/>
        </authorList>
    </citation>
    <scope>NUCLEOTIDE SEQUENCE [LARGE SCALE GENOMIC DNA]</scope>
    <source>
        <strain evidence="1 2">Cm c5</strain>
    </source>
</reference>
<organism evidence="1 2">
    <name type="scientific">Chondromyces crocatus</name>
    <dbReference type="NCBI Taxonomy" id="52"/>
    <lineage>
        <taxon>Bacteria</taxon>
        <taxon>Pseudomonadati</taxon>
        <taxon>Myxococcota</taxon>
        <taxon>Polyangia</taxon>
        <taxon>Polyangiales</taxon>
        <taxon>Polyangiaceae</taxon>
        <taxon>Chondromyces</taxon>
    </lineage>
</organism>
<proteinExistence type="predicted"/>
<name>A0A0K1E7N6_CHOCO</name>
<dbReference type="OrthoDB" id="5520228at2"/>
<evidence type="ECO:0000313" key="1">
    <source>
        <dbReference type="EMBL" id="AKT36692.1"/>
    </source>
</evidence>
<keyword evidence="2" id="KW-1185">Reference proteome</keyword>